<keyword evidence="3" id="KW-1185">Reference proteome</keyword>
<dbReference type="InterPro" id="IPR013486">
    <property type="entry name" value="SpoIID/LytB"/>
</dbReference>
<dbReference type="NCBIfam" id="TIGR02669">
    <property type="entry name" value="SpoIID_LytB"/>
    <property type="match status" value="1"/>
</dbReference>
<organism evidence="2 3">
    <name type="scientific">Merismopedia glauca CCAP 1448/3</name>
    <dbReference type="NCBI Taxonomy" id="1296344"/>
    <lineage>
        <taxon>Bacteria</taxon>
        <taxon>Bacillati</taxon>
        <taxon>Cyanobacteriota</taxon>
        <taxon>Cyanophyceae</taxon>
        <taxon>Synechococcales</taxon>
        <taxon>Merismopediaceae</taxon>
        <taxon>Merismopedia</taxon>
    </lineage>
</organism>
<gene>
    <name evidence="2" type="ORF">C7B64_00285</name>
</gene>
<dbReference type="InterPro" id="IPR051922">
    <property type="entry name" value="Bact_Sporulation_Assoc"/>
</dbReference>
<name>A0A2T1CAH6_9CYAN</name>
<accession>A0A2T1CAH6</accession>
<dbReference type="AlphaFoldDB" id="A0A2T1CAH6"/>
<dbReference type="EMBL" id="PVWJ01000001">
    <property type="protein sequence ID" value="PSB05276.1"/>
    <property type="molecule type" value="Genomic_DNA"/>
</dbReference>
<reference evidence="2 3" key="2">
    <citation type="submission" date="2018-03" db="EMBL/GenBank/DDBJ databases">
        <title>The ancient ancestry and fast evolution of plastids.</title>
        <authorList>
            <person name="Moore K.R."/>
            <person name="Magnabosco C."/>
            <person name="Momper L."/>
            <person name="Gold D.A."/>
            <person name="Bosak T."/>
            <person name="Fournier G.P."/>
        </authorList>
    </citation>
    <scope>NUCLEOTIDE SEQUENCE [LARGE SCALE GENOMIC DNA]</scope>
    <source>
        <strain evidence="2 3">CCAP 1448/3</strain>
    </source>
</reference>
<dbReference type="OrthoDB" id="501259at2"/>
<feature type="domain" description="Sporulation stage II protein D amidase enhancer LytB N-terminal" evidence="1">
    <location>
        <begin position="192"/>
        <end position="280"/>
    </location>
</feature>
<dbReference type="GO" id="GO:0030435">
    <property type="term" value="P:sporulation resulting in formation of a cellular spore"/>
    <property type="evidence" value="ECO:0007669"/>
    <property type="project" value="InterPro"/>
</dbReference>
<dbReference type="RefSeq" id="WP_106286660.1">
    <property type="nucleotide sequence ID" value="NZ_CAWNTC010000090.1"/>
</dbReference>
<dbReference type="Pfam" id="PF08486">
    <property type="entry name" value="SpoIID"/>
    <property type="match status" value="1"/>
</dbReference>
<evidence type="ECO:0000259" key="1">
    <source>
        <dbReference type="Pfam" id="PF08486"/>
    </source>
</evidence>
<comment type="caution">
    <text evidence="2">The sequence shown here is derived from an EMBL/GenBank/DDBJ whole genome shotgun (WGS) entry which is preliminary data.</text>
</comment>
<sequence length="341" mass="36973">MKLSTALIWGVPILALASSIPLILARSAPENPPIVTSITPSPTVEPPKTPKIAPQVPKLARQLAEKAIAATHFAVTPTPTTKSNKSKPKKTTKTAKIAPYKPPSVQIRVAVSQKTPSVAIGTSTPARLKTLNGQRVGFLQTMQGVNVQMQPQGLQIGEQIFPGVIWVEPTAGGAVYVGDRWYRGRLLLVAQKEGILAVNAVDLEQYLYSVVGSEMHSQAPIEALKAQSVAARSYAMVHILRPASDWYNLGNTERWQVYKGIKSEYPSTYQAVNETGGQILSDRGRVVESLYASTAEIVNKVHKGWGMSQTGAYQLANQGYNYQQILGNYYPGVQLSRLGAQ</sequence>
<reference evidence="2 3" key="1">
    <citation type="submission" date="2018-02" db="EMBL/GenBank/DDBJ databases">
        <authorList>
            <person name="Cohen D.B."/>
            <person name="Kent A.D."/>
        </authorList>
    </citation>
    <scope>NUCLEOTIDE SEQUENCE [LARGE SCALE GENOMIC DNA]</scope>
    <source>
        <strain evidence="2 3">CCAP 1448/3</strain>
    </source>
</reference>
<dbReference type="Proteomes" id="UP000238762">
    <property type="component" value="Unassembled WGS sequence"/>
</dbReference>
<evidence type="ECO:0000313" key="2">
    <source>
        <dbReference type="EMBL" id="PSB05276.1"/>
    </source>
</evidence>
<dbReference type="InterPro" id="IPR013693">
    <property type="entry name" value="SpoIID/LytB_N"/>
</dbReference>
<evidence type="ECO:0000313" key="3">
    <source>
        <dbReference type="Proteomes" id="UP000238762"/>
    </source>
</evidence>
<dbReference type="PANTHER" id="PTHR30032:SF4">
    <property type="entry name" value="AMIDASE ENHANCER"/>
    <property type="match status" value="1"/>
</dbReference>
<proteinExistence type="predicted"/>
<dbReference type="PANTHER" id="PTHR30032">
    <property type="entry name" value="N-ACETYLMURAMOYL-L-ALANINE AMIDASE-RELATED"/>
    <property type="match status" value="1"/>
</dbReference>
<protein>
    <submittedName>
        <fullName evidence="2">Sporulation protein SpoIID</fullName>
    </submittedName>
</protein>
<dbReference type="GO" id="GO:0030288">
    <property type="term" value="C:outer membrane-bounded periplasmic space"/>
    <property type="evidence" value="ECO:0007669"/>
    <property type="project" value="TreeGrafter"/>
</dbReference>